<dbReference type="Proteomes" id="UP000729701">
    <property type="component" value="Unassembled WGS sequence"/>
</dbReference>
<gene>
    <name evidence="1" type="ORF">KME60_31045</name>
</gene>
<organism evidence="1 2">
    <name type="scientific">Cyanomargarita calcarea GSE-NOS-MK-12-04C</name>
    <dbReference type="NCBI Taxonomy" id="2839659"/>
    <lineage>
        <taxon>Bacteria</taxon>
        <taxon>Bacillati</taxon>
        <taxon>Cyanobacteriota</taxon>
        <taxon>Cyanophyceae</taxon>
        <taxon>Nostocales</taxon>
        <taxon>Cyanomargaritaceae</taxon>
        <taxon>Cyanomargarita</taxon>
    </lineage>
</organism>
<reference evidence="1" key="1">
    <citation type="submission" date="2021-05" db="EMBL/GenBank/DDBJ databases">
        <authorList>
            <person name="Pietrasiak N."/>
            <person name="Ward R."/>
            <person name="Stajich J.E."/>
            <person name="Kurbessoian T."/>
        </authorList>
    </citation>
    <scope>NUCLEOTIDE SEQUENCE</scope>
    <source>
        <strain evidence="1">GSE-NOS-MK-12-04C</strain>
    </source>
</reference>
<accession>A0A951UW80</accession>
<dbReference type="EMBL" id="JAHHGZ010000052">
    <property type="protein sequence ID" value="MBW4671742.1"/>
    <property type="molecule type" value="Genomic_DNA"/>
</dbReference>
<sequence length="402" mass="43626">MIESFAPSNFLIAIQQLSPSMLLLSFLMHGLLLVIPLSPSNKPNSVAKKEETPKLSLVPPKSGFFDARKTLVTPITKLPPKDSLPNGTAQIVAQLPPLPPSSGTVTQILPSAPFRLTTTETLPPSSARAVAATQTTLPTSFAVITPTAAPLTSPKVVKKVTFSPVKKTTATVAPFSDFPKYKNAQASSVCAASEIDSKYCQQTSDRLNLVLVFFANKLPALGYKAKKIADKSDVKVFQVSKAEQTQYLHFFVQDEQSTVVLLSQKQVKLKKFNNPVVDTVEKQVFDATFTSLYDELSWSEDLNFSQPGQFAESIPGIENIFGTVLGKTPDEVALIVKTKLEAQGFNASQRSIYGGGYLYEVKKGSFTKYITFAPTVDGTGAIVISWSKPLVELINSQGSQKR</sequence>
<reference evidence="1" key="2">
    <citation type="journal article" date="2022" name="Microbiol. Resour. Announc.">
        <title>Metagenome Sequencing to Explore Phylogenomics of Terrestrial Cyanobacteria.</title>
        <authorList>
            <person name="Ward R.D."/>
            <person name="Stajich J.E."/>
            <person name="Johansen J.R."/>
            <person name="Huntemann M."/>
            <person name="Clum A."/>
            <person name="Foster B."/>
            <person name="Foster B."/>
            <person name="Roux S."/>
            <person name="Palaniappan K."/>
            <person name="Varghese N."/>
            <person name="Mukherjee S."/>
            <person name="Reddy T.B.K."/>
            <person name="Daum C."/>
            <person name="Copeland A."/>
            <person name="Chen I.A."/>
            <person name="Ivanova N.N."/>
            <person name="Kyrpides N.C."/>
            <person name="Shapiro N."/>
            <person name="Eloe-Fadrosh E.A."/>
            <person name="Pietrasiak N."/>
        </authorList>
    </citation>
    <scope>NUCLEOTIDE SEQUENCE</scope>
    <source>
        <strain evidence="1">GSE-NOS-MK-12-04C</strain>
    </source>
</reference>
<protein>
    <submittedName>
        <fullName evidence="1">Uncharacterized protein</fullName>
    </submittedName>
</protein>
<comment type="caution">
    <text evidence="1">The sequence shown here is derived from an EMBL/GenBank/DDBJ whole genome shotgun (WGS) entry which is preliminary data.</text>
</comment>
<dbReference type="AlphaFoldDB" id="A0A951UW80"/>
<proteinExistence type="predicted"/>
<name>A0A951UW80_9CYAN</name>
<evidence type="ECO:0000313" key="2">
    <source>
        <dbReference type="Proteomes" id="UP000729701"/>
    </source>
</evidence>
<evidence type="ECO:0000313" key="1">
    <source>
        <dbReference type="EMBL" id="MBW4671742.1"/>
    </source>
</evidence>